<dbReference type="EMBL" id="JAUSUG010000011">
    <property type="protein sequence ID" value="MDQ0255456.1"/>
    <property type="molecule type" value="Genomic_DNA"/>
</dbReference>
<organism evidence="1 2">
    <name type="scientific">Evansella vedderi</name>
    <dbReference type="NCBI Taxonomy" id="38282"/>
    <lineage>
        <taxon>Bacteria</taxon>
        <taxon>Bacillati</taxon>
        <taxon>Bacillota</taxon>
        <taxon>Bacilli</taxon>
        <taxon>Bacillales</taxon>
        <taxon>Bacillaceae</taxon>
        <taxon>Evansella</taxon>
    </lineage>
</organism>
<gene>
    <name evidence="1" type="ORF">J2S74_002838</name>
</gene>
<dbReference type="RefSeq" id="WP_307326387.1">
    <property type="nucleotide sequence ID" value="NZ_JAUSUG010000011.1"/>
</dbReference>
<protein>
    <submittedName>
        <fullName evidence="1">Uncharacterized protein</fullName>
    </submittedName>
</protein>
<sequence length="119" mass="14300">MKVINYNHFRELLEGVESHLKNEKADKRVIQTTILTLSQFSVWFEMNKNMRFSKEHITLENIYEYQRHLMDIMPSGFEKKILKQISALHNILSYLQDRRFQKVADFKYVAKQSPSFQTV</sequence>
<dbReference type="Proteomes" id="UP001230005">
    <property type="component" value="Unassembled WGS sequence"/>
</dbReference>
<evidence type="ECO:0000313" key="2">
    <source>
        <dbReference type="Proteomes" id="UP001230005"/>
    </source>
</evidence>
<name>A0ABT9ZW59_9BACI</name>
<accession>A0ABT9ZW59</accession>
<proteinExistence type="predicted"/>
<evidence type="ECO:0000313" key="1">
    <source>
        <dbReference type="EMBL" id="MDQ0255456.1"/>
    </source>
</evidence>
<keyword evidence="2" id="KW-1185">Reference proteome</keyword>
<reference evidence="1 2" key="1">
    <citation type="submission" date="2023-07" db="EMBL/GenBank/DDBJ databases">
        <title>Genomic Encyclopedia of Type Strains, Phase IV (KMG-IV): sequencing the most valuable type-strain genomes for metagenomic binning, comparative biology and taxonomic classification.</title>
        <authorList>
            <person name="Goeker M."/>
        </authorList>
    </citation>
    <scope>NUCLEOTIDE SEQUENCE [LARGE SCALE GENOMIC DNA]</scope>
    <source>
        <strain evidence="1 2">DSM 9768</strain>
    </source>
</reference>
<comment type="caution">
    <text evidence="1">The sequence shown here is derived from an EMBL/GenBank/DDBJ whole genome shotgun (WGS) entry which is preliminary data.</text>
</comment>